<dbReference type="OrthoDB" id="2115692at2759"/>
<feature type="domain" description="N-acetyltransferase" evidence="1">
    <location>
        <begin position="1"/>
        <end position="215"/>
    </location>
</feature>
<evidence type="ECO:0000313" key="2">
    <source>
        <dbReference type="EMBL" id="OAQ67651.1"/>
    </source>
</evidence>
<sequence>MTIREARNSDLRAMAEVSAAAFMDEELFGELMHPHRQEYPEDFITYFERRFLRHWNDPNSRFLVGLDKTTGKVIACAQWERQGAKAATWSESLNIGTLLHSATKPYLQAWDYMRPNRAADPEKVNILEETFPSFAHHWNESRQQNWFLDLLATHPDYQGQGVGRELVMWGVNKAKEENVCASVVSALGKEVFYGRSGFVEVGRANIGPLAACGIKGGAIMFCEGHVSR</sequence>
<dbReference type="PANTHER" id="PTHR42791">
    <property type="entry name" value="GNAT FAMILY ACETYLTRANSFERASE"/>
    <property type="match status" value="1"/>
</dbReference>
<comment type="caution">
    <text evidence="2">The sequence shown here is derived from an EMBL/GenBank/DDBJ whole genome shotgun (WGS) entry which is preliminary data.</text>
</comment>
<dbReference type="Gene3D" id="3.40.630.30">
    <property type="match status" value="1"/>
</dbReference>
<dbReference type="InterPro" id="IPR000182">
    <property type="entry name" value="GNAT_dom"/>
</dbReference>
<dbReference type="InterPro" id="IPR052523">
    <property type="entry name" value="Trichothecene_AcTrans"/>
</dbReference>
<dbReference type="STRING" id="1380566.A0A179FR84"/>
<evidence type="ECO:0000313" key="3">
    <source>
        <dbReference type="Proteomes" id="UP000078397"/>
    </source>
</evidence>
<dbReference type="KEGG" id="pchm:VFPPC_15716"/>
<reference evidence="2 3" key="1">
    <citation type="journal article" date="2016" name="PLoS Pathog.">
        <title>Biosynthesis of antibiotic leucinostatins in bio-control fungus Purpureocillium lilacinum and their inhibition on phytophthora revealed by genome mining.</title>
        <authorList>
            <person name="Wang G."/>
            <person name="Liu Z."/>
            <person name="Lin R."/>
            <person name="Li E."/>
            <person name="Mao Z."/>
            <person name="Ling J."/>
            <person name="Yang Y."/>
            <person name="Yin W.B."/>
            <person name="Xie B."/>
        </authorList>
    </citation>
    <scope>NUCLEOTIDE SEQUENCE [LARGE SCALE GENOMIC DNA]</scope>
    <source>
        <strain evidence="2">170</strain>
    </source>
</reference>
<dbReference type="GO" id="GO:0016747">
    <property type="term" value="F:acyltransferase activity, transferring groups other than amino-acyl groups"/>
    <property type="evidence" value="ECO:0007669"/>
    <property type="project" value="InterPro"/>
</dbReference>
<dbReference type="AlphaFoldDB" id="A0A179FR84"/>
<dbReference type="InterPro" id="IPR016181">
    <property type="entry name" value="Acyl_CoA_acyltransferase"/>
</dbReference>
<proteinExistence type="predicted"/>
<dbReference type="GeneID" id="28857463"/>
<dbReference type="EMBL" id="LSBJ02000003">
    <property type="protein sequence ID" value="OAQ67651.1"/>
    <property type="molecule type" value="Genomic_DNA"/>
</dbReference>
<dbReference type="CDD" id="cd04301">
    <property type="entry name" value="NAT_SF"/>
    <property type="match status" value="1"/>
</dbReference>
<gene>
    <name evidence="2" type="ORF">VFPPC_15716</name>
</gene>
<dbReference type="PANTHER" id="PTHR42791:SF16">
    <property type="entry name" value="N-ACETYLTRANSFERASE DOMAIN-CONTAINING PROTEIN"/>
    <property type="match status" value="1"/>
</dbReference>
<dbReference type="RefSeq" id="XP_018144501.1">
    <property type="nucleotide sequence ID" value="XM_018293469.1"/>
</dbReference>
<organism evidence="2 3">
    <name type="scientific">Pochonia chlamydosporia 170</name>
    <dbReference type="NCBI Taxonomy" id="1380566"/>
    <lineage>
        <taxon>Eukaryota</taxon>
        <taxon>Fungi</taxon>
        <taxon>Dikarya</taxon>
        <taxon>Ascomycota</taxon>
        <taxon>Pezizomycotina</taxon>
        <taxon>Sordariomycetes</taxon>
        <taxon>Hypocreomycetidae</taxon>
        <taxon>Hypocreales</taxon>
        <taxon>Clavicipitaceae</taxon>
        <taxon>Pochonia</taxon>
    </lineage>
</organism>
<evidence type="ECO:0000259" key="1">
    <source>
        <dbReference type="PROSITE" id="PS51186"/>
    </source>
</evidence>
<dbReference type="Proteomes" id="UP000078397">
    <property type="component" value="Unassembled WGS sequence"/>
</dbReference>
<dbReference type="Pfam" id="PF00583">
    <property type="entry name" value="Acetyltransf_1"/>
    <property type="match status" value="1"/>
</dbReference>
<protein>
    <submittedName>
        <fullName evidence="2">GNAT family acetyltransferase</fullName>
    </submittedName>
</protein>
<dbReference type="PROSITE" id="PS51186">
    <property type="entry name" value="GNAT"/>
    <property type="match status" value="1"/>
</dbReference>
<accession>A0A179FR84</accession>
<dbReference type="SUPFAM" id="SSF55729">
    <property type="entry name" value="Acyl-CoA N-acyltransferases (Nat)"/>
    <property type="match status" value="1"/>
</dbReference>
<keyword evidence="3" id="KW-1185">Reference proteome</keyword>
<name>A0A179FR84_METCM</name>